<feature type="signal peptide" evidence="1">
    <location>
        <begin position="1"/>
        <end position="23"/>
    </location>
</feature>
<feature type="chain" id="PRO_5047040758" description="DUF2987 domain-containing protein" evidence="1">
    <location>
        <begin position="24"/>
        <end position="217"/>
    </location>
</feature>
<protein>
    <recommendedName>
        <fullName evidence="4">DUF2987 domain-containing protein</fullName>
    </recommendedName>
</protein>
<reference evidence="2" key="1">
    <citation type="submission" date="2021-11" db="EMBL/GenBank/DDBJ databases">
        <authorList>
            <person name="Rodrigo-Torres L."/>
            <person name="Arahal R. D."/>
            <person name="Lucena T."/>
        </authorList>
    </citation>
    <scope>NUCLEOTIDE SEQUENCE</scope>
    <source>
        <strain evidence="2">CECT 7928</strain>
    </source>
</reference>
<evidence type="ECO:0000313" key="3">
    <source>
        <dbReference type="Proteomes" id="UP000838748"/>
    </source>
</evidence>
<proteinExistence type="predicted"/>
<accession>A0ABM9A4N3</accession>
<organism evidence="2 3">
    <name type="scientific">Vibrio marisflavi CECT 7928</name>
    <dbReference type="NCBI Taxonomy" id="634439"/>
    <lineage>
        <taxon>Bacteria</taxon>
        <taxon>Pseudomonadati</taxon>
        <taxon>Pseudomonadota</taxon>
        <taxon>Gammaproteobacteria</taxon>
        <taxon>Vibrionales</taxon>
        <taxon>Vibrionaceae</taxon>
        <taxon>Vibrio</taxon>
    </lineage>
</organism>
<evidence type="ECO:0000256" key="1">
    <source>
        <dbReference type="SAM" id="SignalP"/>
    </source>
</evidence>
<dbReference type="Proteomes" id="UP000838748">
    <property type="component" value="Unassembled WGS sequence"/>
</dbReference>
<dbReference type="EMBL" id="CAKLDM010000002">
    <property type="protein sequence ID" value="CAH0539871.1"/>
    <property type="molecule type" value="Genomic_DNA"/>
</dbReference>
<evidence type="ECO:0000313" key="2">
    <source>
        <dbReference type="EMBL" id="CAH0539871.1"/>
    </source>
</evidence>
<dbReference type="InterPro" id="IPR021370">
    <property type="entry name" value="DUF2987"/>
</dbReference>
<evidence type="ECO:0008006" key="4">
    <source>
        <dbReference type="Google" id="ProtNLM"/>
    </source>
</evidence>
<dbReference type="Pfam" id="PF11205">
    <property type="entry name" value="DUF2987"/>
    <property type="match status" value="1"/>
</dbReference>
<dbReference type="RefSeq" id="WP_237361937.1">
    <property type="nucleotide sequence ID" value="NZ_CAKLDM010000002.1"/>
</dbReference>
<comment type="caution">
    <text evidence="2">The sequence shown here is derived from an EMBL/GenBank/DDBJ whole genome shotgun (WGS) entry which is preliminary data.</text>
</comment>
<gene>
    <name evidence="2" type="ORF">VMF7928_02500</name>
</gene>
<sequence>MKHSKKLVSLTALSLLVSFSSWGQQYVFTYSKLYSQLKHNVSKANPDVKVAFFFTNKGTGKLCTPVKAWMENQKHSEQLKIGVNKELIVPLDSNLKEANPLVFVDTPTGKQCDFSTTIMTREQLSGTVTYSQLQNIVEQMQSVLNELGGMFSSWFTPKIEGVTLEFSDKLPAEIEFSNGLVKPITDGKVHILLSDIGTGRSIIIPEQTSRILPYIPK</sequence>
<keyword evidence="1" id="KW-0732">Signal</keyword>
<keyword evidence="3" id="KW-1185">Reference proteome</keyword>
<name>A0ABM9A4N3_9VIBR</name>